<reference evidence="3 4" key="1">
    <citation type="submission" date="2019-11" db="EMBL/GenBank/DDBJ databases">
        <title>Novel species isolated from a subtropical stream in China.</title>
        <authorList>
            <person name="Lu H."/>
        </authorList>
    </citation>
    <scope>NUCLEOTIDE SEQUENCE [LARGE SCALE GENOMIC DNA]</scope>
    <source>
        <strain evidence="3 4">FT80W</strain>
    </source>
</reference>
<evidence type="ECO:0000313" key="3">
    <source>
        <dbReference type="EMBL" id="MRW92479.1"/>
    </source>
</evidence>
<sequence length="153" mass="17638">MTTPHDHTPYLDQLDDPHAFWEQRIKACRWMIAKTLGLGAIAAALGVLGQGWLEHAAPLLPIISQNYGIWQTAYVLSLILIFLVWAAAMRQKMGLLENSKQGLAMQNRIDEHNARIEERRRATRERREELAKEREERSIYHKASGGRSNKFDY</sequence>
<proteinExistence type="predicted"/>
<keyword evidence="2" id="KW-0472">Membrane</keyword>
<dbReference type="Proteomes" id="UP000433309">
    <property type="component" value="Unassembled WGS sequence"/>
</dbReference>
<accession>A0A6I2L871</accession>
<dbReference type="AlphaFoldDB" id="A0A6I2L871"/>
<keyword evidence="2" id="KW-1133">Transmembrane helix</keyword>
<dbReference type="EMBL" id="WKJK01000011">
    <property type="protein sequence ID" value="MRW92479.1"/>
    <property type="molecule type" value="Genomic_DNA"/>
</dbReference>
<feature type="transmembrane region" description="Helical" evidence="2">
    <location>
        <begin position="69"/>
        <end position="88"/>
    </location>
</feature>
<evidence type="ECO:0000256" key="2">
    <source>
        <dbReference type="SAM" id="Phobius"/>
    </source>
</evidence>
<keyword evidence="2" id="KW-0812">Transmembrane</keyword>
<feature type="compositionally biased region" description="Basic and acidic residues" evidence="1">
    <location>
        <begin position="114"/>
        <end position="139"/>
    </location>
</feature>
<keyword evidence="4" id="KW-1185">Reference proteome</keyword>
<feature type="region of interest" description="Disordered" evidence="1">
    <location>
        <begin position="114"/>
        <end position="153"/>
    </location>
</feature>
<feature type="transmembrane region" description="Helical" evidence="2">
    <location>
        <begin position="31"/>
        <end position="49"/>
    </location>
</feature>
<organism evidence="3 4">
    <name type="scientific">Duganella guangzhouensis</name>
    <dbReference type="NCBI Taxonomy" id="2666084"/>
    <lineage>
        <taxon>Bacteria</taxon>
        <taxon>Pseudomonadati</taxon>
        <taxon>Pseudomonadota</taxon>
        <taxon>Betaproteobacteria</taxon>
        <taxon>Burkholderiales</taxon>
        <taxon>Oxalobacteraceae</taxon>
        <taxon>Telluria group</taxon>
        <taxon>Duganella</taxon>
    </lineage>
</organism>
<protein>
    <submittedName>
        <fullName evidence="3">Uncharacterized protein</fullName>
    </submittedName>
</protein>
<comment type="caution">
    <text evidence="3">The sequence shown here is derived from an EMBL/GenBank/DDBJ whole genome shotgun (WGS) entry which is preliminary data.</text>
</comment>
<dbReference type="RefSeq" id="WP_154379904.1">
    <property type="nucleotide sequence ID" value="NZ_WKJK01000011.1"/>
</dbReference>
<name>A0A6I2L871_9BURK</name>
<evidence type="ECO:0000313" key="4">
    <source>
        <dbReference type="Proteomes" id="UP000433309"/>
    </source>
</evidence>
<gene>
    <name evidence="3" type="ORF">GJ699_20990</name>
</gene>
<evidence type="ECO:0000256" key="1">
    <source>
        <dbReference type="SAM" id="MobiDB-lite"/>
    </source>
</evidence>